<evidence type="ECO:0000313" key="3">
    <source>
        <dbReference type="Proteomes" id="UP000301751"/>
    </source>
</evidence>
<reference evidence="3" key="1">
    <citation type="submission" date="2019-03" db="EMBL/GenBank/DDBJ databases">
        <title>Aquabacterium pictum sp.nov., the first bacteriochlorophyll a-containing freshwater bacterium in the genus Aquabacterium of the class Betaproteobacteria.</title>
        <authorList>
            <person name="Hirose S."/>
            <person name="Tank M."/>
            <person name="Hara E."/>
            <person name="Tamaki H."/>
            <person name="Takaichi S."/>
            <person name="Haruta S."/>
            <person name="Hanada S."/>
        </authorList>
    </citation>
    <scope>NUCLEOTIDE SEQUENCE [LARGE SCALE GENOMIC DNA]</scope>
    <source>
        <strain evidence="3">W35</strain>
    </source>
</reference>
<comment type="caution">
    <text evidence="2">The sequence shown here is derived from an EMBL/GenBank/DDBJ whole genome shotgun (WGS) entry which is preliminary data.</text>
</comment>
<keyword evidence="3" id="KW-1185">Reference proteome</keyword>
<organism evidence="2 3">
    <name type="scientific">Pseudaquabacterium pictum</name>
    <dbReference type="NCBI Taxonomy" id="2315236"/>
    <lineage>
        <taxon>Bacteria</taxon>
        <taxon>Pseudomonadati</taxon>
        <taxon>Pseudomonadota</taxon>
        <taxon>Betaproteobacteria</taxon>
        <taxon>Burkholderiales</taxon>
        <taxon>Sphaerotilaceae</taxon>
        <taxon>Pseudaquabacterium</taxon>
    </lineage>
</organism>
<proteinExistence type="predicted"/>
<evidence type="ECO:0000259" key="1">
    <source>
        <dbReference type="Pfam" id="PF07700"/>
    </source>
</evidence>
<dbReference type="InterPro" id="IPR011644">
    <property type="entry name" value="Heme_NO-bd"/>
</dbReference>
<dbReference type="Gene3D" id="3.90.1520.10">
    <property type="entry name" value="H-NOX domain"/>
    <property type="match status" value="1"/>
</dbReference>
<dbReference type="OrthoDB" id="7266652at2"/>
<protein>
    <submittedName>
        <fullName evidence="2">Guanylate cyclase</fullName>
    </submittedName>
</protein>
<dbReference type="RefSeq" id="WP_137730856.1">
    <property type="nucleotide sequence ID" value="NZ_BJCL01000001.1"/>
</dbReference>
<name>A0A480AI34_9BURK</name>
<dbReference type="InterPro" id="IPR038158">
    <property type="entry name" value="H-NOX_domain_sf"/>
</dbReference>
<dbReference type="GO" id="GO:0020037">
    <property type="term" value="F:heme binding"/>
    <property type="evidence" value="ECO:0007669"/>
    <property type="project" value="InterPro"/>
</dbReference>
<sequence>MLGLVFTEFVELVEEKFSPETADAVLTEVASPHGGAYTAVGNYPHEEMVAMVGALSRHTGVPAGDLVKTFGGHLLHKFAAAHGDMFARQANLFDFVASIHGEIHVEVHKLYDQATLPRFAVLRRDAQTLHLLYQSPRRMEQLAQGLLEQAAVHYGEPCDIRHAPYDGPEGPGVLFTLVKRLS</sequence>
<dbReference type="Proteomes" id="UP000301751">
    <property type="component" value="Unassembled WGS sequence"/>
</dbReference>
<dbReference type="EMBL" id="BJCL01000001">
    <property type="protein sequence ID" value="GCL61073.1"/>
    <property type="molecule type" value="Genomic_DNA"/>
</dbReference>
<dbReference type="InterPro" id="IPR024096">
    <property type="entry name" value="NO_sig/Golgi_transp_ligand-bd"/>
</dbReference>
<dbReference type="AlphaFoldDB" id="A0A480AI34"/>
<evidence type="ECO:0000313" key="2">
    <source>
        <dbReference type="EMBL" id="GCL61073.1"/>
    </source>
</evidence>
<accession>A0A480AI34</accession>
<dbReference type="Pfam" id="PF07700">
    <property type="entry name" value="HNOB"/>
    <property type="match status" value="1"/>
</dbReference>
<gene>
    <name evidence="2" type="primary">hnoX</name>
    <name evidence="2" type="ORF">AQPW35_01540</name>
</gene>
<dbReference type="SUPFAM" id="SSF111126">
    <property type="entry name" value="Ligand-binding domain in the NO signalling and Golgi transport"/>
    <property type="match status" value="1"/>
</dbReference>
<feature type="domain" description="Heme NO-binding" evidence="1">
    <location>
        <begin position="3"/>
        <end position="162"/>
    </location>
</feature>